<reference evidence="4 5" key="1">
    <citation type="submission" date="2022-01" db="EMBL/GenBank/DDBJ databases">
        <title>A chromosome-scale genome assembly of the false clownfish, Amphiprion ocellaris.</title>
        <authorList>
            <person name="Ryu T."/>
        </authorList>
    </citation>
    <scope>NUCLEOTIDE SEQUENCE [LARGE SCALE GENOMIC DNA]</scope>
</reference>
<feature type="region of interest" description="Disordered" evidence="1">
    <location>
        <begin position="86"/>
        <end position="166"/>
    </location>
</feature>
<feature type="signal peptide" evidence="3">
    <location>
        <begin position="1"/>
        <end position="33"/>
    </location>
</feature>
<evidence type="ECO:0000256" key="3">
    <source>
        <dbReference type="SAM" id="SignalP"/>
    </source>
</evidence>
<name>A0A3Q1BQ07_AMPOC</name>
<dbReference type="STRING" id="80972.ENSAOCP00000014949"/>
<feature type="chain" id="PRO_5043837137" evidence="3">
    <location>
        <begin position="34"/>
        <end position="287"/>
    </location>
</feature>
<keyword evidence="2" id="KW-0812">Transmembrane</keyword>
<feature type="compositionally biased region" description="Low complexity" evidence="1">
    <location>
        <begin position="121"/>
        <end position="139"/>
    </location>
</feature>
<evidence type="ECO:0000256" key="1">
    <source>
        <dbReference type="SAM" id="MobiDB-lite"/>
    </source>
</evidence>
<sequence>MLCSPVQDLMAMDTVVAALVCCLLALSFAVVQTENNTVTTPTAPADFNLTQHNSAAHVTDTSTFSEDTTQYTGMTVDKGALTKTTAATTESTSQPQTSQSTTMSPPLTSPKTTIPTSQIPTFTTLTTQANQTTADNTSTPDTPVIPTENSSHTVSATSQSANRTTKGKHQALCSGLGLNTSEKNMTIVFSAVLGAFGAALLIFMVHKCKHKIQFMHQPLHSTDNTDGFVADDDTLVISGGLYDGHPIYDNVPPLPRNQSQFRLEFIPENNKTLNLKTEICPSTILFS</sequence>
<keyword evidence="2" id="KW-1133">Transmembrane helix</keyword>
<evidence type="ECO:0000313" key="5">
    <source>
        <dbReference type="Proteomes" id="UP001501940"/>
    </source>
</evidence>
<keyword evidence="2" id="KW-0472">Membrane</keyword>
<feature type="transmembrane region" description="Helical" evidence="2">
    <location>
        <begin position="187"/>
        <end position="205"/>
    </location>
</feature>
<keyword evidence="5" id="KW-1185">Reference proteome</keyword>
<organism evidence="4 5">
    <name type="scientific">Amphiprion ocellaris</name>
    <name type="common">Clown anemonefish</name>
    <dbReference type="NCBI Taxonomy" id="80972"/>
    <lineage>
        <taxon>Eukaryota</taxon>
        <taxon>Metazoa</taxon>
        <taxon>Chordata</taxon>
        <taxon>Craniata</taxon>
        <taxon>Vertebrata</taxon>
        <taxon>Euteleostomi</taxon>
        <taxon>Actinopterygii</taxon>
        <taxon>Neopterygii</taxon>
        <taxon>Teleostei</taxon>
        <taxon>Neoteleostei</taxon>
        <taxon>Acanthomorphata</taxon>
        <taxon>Ovalentaria</taxon>
        <taxon>Pomacentridae</taxon>
        <taxon>Amphiprion</taxon>
    </lineage>
</organism>
<evidence type="ECO:0000313" key="4">
    <source>
        <dbReference type="Ensembl" id="ENSAOCP00000014949.2"/>
    </source>
</evidence>
<evidence type="ECO:0000256" key="2">
    <source>
        <dbReference type="SAM" id="Phobius"/>
    </source>
</evidence>
<dbReference type="OMA" id="FKMAHTD"/>
<dbReference type="AlphaFoldDB" id="A0A3Q1BQ07"/>
<accession>A0A3Q1BQ07</accession>
<feature type="compositionally biased region" description="Low complexity" evidence="1">
    <location>
        <begin position="86"/>
        <end position="113"/>
    </location>
</feature>
<dbReference type="Ensembl" id="ENSAOCT00000023458.2">
    <property type="protein sequence ID" value="ENSAOCP00000014949.2"/>
    <property type="gene ID" value="ENSAOCG00000019673.2"/>
</dbReference>
<keyword evidence="3" id="KW-0732">Signal</keyword>
<feature type="compositionally biased region" description="Polar residues" evidence="1">
    <location>
        <begin position="147"/>
        <end position="164"/>
    </location>
</feature>
<reference evidence="4" key="3">
    <citation type="submission" date="2025-09" db="UniProtKB">
        <authorList>
            <consortium name="Ensembl"/>
        </authorList>
    </citation>
    <scope>IDENTIFICATION</scope>
</reference>
<protein>
    <submittedName>
        <fullName evidence="4">Uncharacterized protein</fullName>
    </submittedName>
</protein>
<proteinExistence type="predicted"/>
<reference evidence="4" key="2">
    <citation type="submission" date="2025-08" db="UniProtKB">
        <authorList>
            <consortium name="Ensembl"/>
        </authorList>
    </citation>
    <scope>IDENTIFICATION</scope>
</reference>
<dbReference type="GeneTree" id="ENSGT00970000193581"/>
<dbReference type="Proteomes" id="UP001501940">
    <property type="component" value="Chromosome 5"/>
</dbReference>